<sequence length="423" mass="43694">MSRIAKRTVAIIAAAAATGLVLAGCSTDTSEGGEDGDTVLTMSGWADDGIAEALIAQFEEDNPGVTIDYTGLPWPNILTQINTELVSGTASDIVVVFPGNGNPITAQTLAKGDYLADLSDSPWVSNYNDANQAVMGADGKILMGANAFTIIPAIYNTQALEAVGATPPATWSEVLDLCKTATDNGKVAYALAGVAGGNYHLTPYALTATLLYGPNPDFVADQYAGDATFSDSEWNAALDQYTELIDAGCFTADATGTALDIAQGQVAKGDALGIITVSPQISTIQDMAPDGTTFETAAFPSTDDPADTFLPVGLGAGYGVNAKSENIDLAKKFVDFYLSEAGLKIAVDNGSIYPSGPVEGYTPPEALAGVSDQVQSDKTVSFPDQTWPNAVVNDAYTTGLQTFIGGSTTAATLLQQMDAAWNG</sequence>
<name>A0A0M2HD94_9MICO</name>
<dbReference type="PANTHER" id="PTHR43649:SF14">
    <property type="entry name" value="BLR3389 PROTEIN"/>
    <property type="match status" value="1"/>
</dbReference>
<proteinExistence type="predicted"/>
<evidence type="ECO:0000313" key="2">
    <source>
        <dbReference type="EMBL" id="KJL44527.1"/>
    </source>
</evidence>
<dbReference type="OrthoDB" id="3256840at2"/>
<dbReference type="PROSITE" id="PS51257">
    <property type="entry name" value="PROKAR_LIPOPROTEIN"/>
    <property type="match status" value="1"/>
</dbReference>
<dbReference type="Gene3D" id="3.40.190.10">
    <property type="entry name" value="Periplasmic binding protein-like II"/>
    <property type="match status" value="2"/>
</dbReference>
<feature type="chain" id="PRO_5038640752" evidence="1">
    <location>
        <begin position="24"/>
        <end position="423"/>
    </location>
</feature>
<dbReference type="PATRIC" id="fig|92835.4.peg.535"/>
<accession>A0A0M2HD94</accession>
<comment type="caution">
    <text evidence="2">The sequence shown here is derived from an EMBL/GenBank/DDBJ whole genome shotgun (WGS) entry which is preliminary data.</text>
</comment>
<organism evidence="2 3">
    <name type="scientific">Microbacterium terrae</name>
    <dbReference type="NCBI Taxonomy" id="69369"/>
    <lineage>
        <taxon>Bacteria</taxon>
        <taxon>Bacillati</taxon>
        <taxon>Actinomycetota</taxon>
        <taxon>Actinomycetes</taxon>
        <taxon>Micrococcales</taxon>
        <taxon>Microbacteriaceae</taxon>
        <taxon>Microbacterium</taxon>
    </lineage>
</organism>
<dbReference type="STRING" id="92835.RS81_00521"/>
<keyword evidence="1" id="KW-0732">Signal</keyword>
<gene>
    <name evidence="2" type="primary">msmE_3</name>
    <name evidence="2" type="ORF">RS81_00521</name>
</gene>
<dbReference type="AlphaFoldDB" id="A0A0M2HD94"/>
<dbReference type="RefSeq" id="WP_045274519.1">
    <property type="nucleotide sequence ID" value="NZ_BAAAUP010000002.1"/>
</dbReference>
<evidence type="ECO:0000256" key="1">
    <source>
        <dbReference type="SAM" id="SignalP"/>
    </source>
</evidence>
<reference evidence="2 3" key="1">
    <citation type="submission" date="2015-02" db="EMBL/GenBank/DDBJ databases">
        <title>Draft genome sequences of ten Microbacterium spp. with emphasis on heavy metal contaminated environments.</title>
        <authorList>
            <person name="Corretto E."/>
        </authorList>
    </citation>
    <scope>NUCLEOTIDE SEQUENCE [LARGE SCALE GENOMIC DNA]</scope>
    <source>
        <strain evidence="2 3">DSM 12510</strain>
    </source>
</reference>
<dbReference type="PANTHER" id="PTHR43649">
    <property type="entry name" value="ARABINOSE-BINDING PROTEIN-RELATED"/>
    <property type="match status" value="1"/>
</dbReference>
<dbReference type="InterPro" id="IPR050490">
    <property type="entry name" value="Bact_solute-bd_prot1"/>
</dbReference>
<feature type="signal peptide" evidence="1">
    <location>
        <begin position="1"/>
        <end position="23"/>
    </location>
</feature>
<evidence type="ECO:0000313" key="3">
    <source>
        <dbReference type="Proteomes" id="UP000033956"/>
    </source>
</evidence>
<dbReference type="InterPro" id="IPR006059">
    <property type="entry name" value="SBP"/>
</dbReference>
<keyword evidence="3" id="KW-1185">Reference proteome</keyword>
<dbReference type="SUPFAM" id="SSF53850">
    <property type="entry name" value="Periplasmic binding protein-like II"/>
    <property type="match status" value="1"/>
</dbReference>
<dbReference type="Pfam" id="PF01547">
    <property type="entry name" value="SBP_bac_1"/>
    <property type="match status" value="1"/>
</dbReference>
<dbReference type="Proteomes" id="UP000033956">
    <property type="component" value="Unassembled WGS sequence"/>
</dbReference>
<protein>
    <submittedName>
        <fullName evidence="2">Multiple sugar-binding protein</fullName>
    </submittedName>
</protein>
<dbReference type="EMBL" id="JYIZ01000031">
    <property type="protein sequence ID" value="KJL44527.1"/>
    <property type="molecule type" value="Genomic_DNA"/>
</dbReference>